<accession>A0A0F3KFH4</accession>
<dbReference type="OrthoDB" id="5296692at2"/>
<protein>
    <submittedName>
        <fullName evidence="1">Uncharacterized protein</fullName>
    </submittedName>
</protein>
<reference evidence="2" key="1">
    <citation type="journal article" date="2017" name="Biotechnol. Biofuels">
        <title>Evaluation of environmental bacterial communities as a factor affecting the growth of duckweed Lemna minor.</title>
        <authorList>
            <person name="Ishizawa H."/>
            <person name="Kuroda M."/>
            <person name="Morikawa M."/>
            <person name="Ike M."/>
        </authorList>
    </citation>
    <scope>NUCLEOTIDE SEQUENCE [LARGE SCALE GENOMIC DNA]</scope>
    <source>
        <strain evidence="2">H3</strain>
    </source>
</reference>
<name>A0A0F3KFH4_9NEIS</name>
<organism evidence="1 2">
    <name type="scientific">Aquitalea magnusonii</name>
    <dbReference type="NCBI Taxonomy" id="332411"/>
    <lineage>
        <taxon>Bacteria</taxon>
        <taxon>Pseudomonadati</taxon>
        <taxon>Pseudomonadota</taxon>
        <taxon>Betaproteobacteria</taxon>
        <taxon>Neisseriales</taxon>
        <taxon>Chromobacteriaceae</taxon>
        <taxon>Aquitalea</taxon>
    </lineage>
</organism>
<evidence type="ECO:0000313" key="1">
    <source>
        <dbReference type="EMBL" id="BBF87843.1"/>
    </source>
</evidence>
<reference evidence="2" key="3">
    <citation type="journal article" date="2017" name="Plant Physiol. Biochem.">
        <title>Differential oxidative and antioxidative response of duckweed Lemna minor toward plant growth promoting/inhibiting bacteria.</title>
        <authorList>
            <person name="Ishizawa H."/>
            <person name="Kuroda M."/>
            <person name="Morikawa M."/>
            <person name="Ike M."/>
        </authorList>
    </citation>
    <scope>NUCLEOTIDE SEQUENCE [LARGE SCALE GENOMIC DNA]</scope>
    <source>
        <strain evidence="2">H3</strain>
    </source>
</reference>
<sequence>MYQSDFTKFMSEFLDKHPEVDQQRRELRLTLWDRKVNLDDQRRWKESRVPQKPYVYQPE</sequence>
<gene>
    <name evidence="1" type="ORF">DLM_4271</name>
</gene>
<proteinExistence type="predicted"/>
<dbReference type="EMBL" id="AP018823">
    <property type="protein sequence ID" value="BBF87843.1"/>
    <property type="molecule type" value="Genomic_DNA"/>
</dbReference>
<dbReference type="InterPro" id="IPR021853">
    <property type="entry name" value="DUF3460"/>
</dbReference>
<dbReference type="STRING" id="332411.VI06_08885"/>
<dbReference type="Proteomes" id="UP000198290">
    <property type="component" value="Chromosome"/>
</dbReference>
<dbReference type="KEGG" id="amah:DLM_4271"/>
<keyword evidence="2" id="KW-1185">Reference proteome</keyword>
<dbReference type="AlphaFoldDB" id="A0A0F3KFH4"/>
<evidence type="ECO:0000313" key="2">
    <source>
        <dbReference type="Proteomes" id="UP000198290"/>
    </source>
</evidence>
<reference evidence="1 2" key="2">
    <citation type="journal article" date="2017" name="Genome Announc.">
        <title>Draft genome sequence of Aquitalea magnusonii strain H3, a plant growth-promoting bacterium of duckweed Lemna minor.</title>
        <authorList>
            <person name="Ishizawa H."/>
            <person name="Kuroda M."/>
            <person name="Ike M."/>
        </authorList>
    </citation>
    <scope>NUCLEOTIDE SEQUENCE [LARGE SCALE GENOMIC DNA]</scope>
    <source>
        <strain evidence="1 2">H3</strain>
    </source>
</reference>
<dbReference type="Pfam" id="PF11943">
    <property type="entry name" value="DUF3460"/>
    <property type="match status" value="1"/>
</dbReference>
<dbReference type="RefSeq" id="WP_045846552.1">
    <property type="nucleotide sequence ID" value="NZ_AP018823.1"/>
</dbReference>